<evidence type="ECO:0000256" key="2">
    <source>
        <dbReference type="ARBA" id="ARBA00023319"/>
    </source>
</evidence>
<dbReference type="PROSITE" id="PS50853">
    <property type="entry name" value="FN3"/>
    <property type="match status" value="1"/>
</dbReference>
<dbReference type="InterPro" id="IPR036116">
    <property type="entry name" value="FN3_sf"/>
</dbReference>
<dbReference type="InterPro" id="IPR003961">
    <property type="entry name" value="FN3_dom"/>
</dbReference>
<dbReference type="CDD" id="cd00096">
    <property type="entry name" value="Ig"/>
    <property type="match status" value="1"/>
</dbReference>
<dbReference type="VEuPathDB" id="VectorBase:MDOA006437"/>
<dbReference type="Pfam" id="PF13927">
    <property type="entry name" value="Ig_3"/>
    <property type="match status" value="1"/>
</dbReference>
<evidence type="ECO:0000256" key="1">
    <source>
        <dbReference type="ARBA" id="ARBA00022737"/>
    </source>
</evidence>
<dbReference type="GO" id="GO:0098632">
    <property type="term" value="F:cell-cell adhesion mediator activity"/>
    <property type="evidence" value="ECO:0007669"/>
    <property type="project" value="TreeGrafter"/>
</dbReference>
<dbReference type="InterPro" id="IPR007110">
    <property type="entry name" value="Ig-like_dom"/>
</dbReference>
<dbReference type="STRING" id="7370.A0A1I8MMA3"/>
<dbReference type="SMART" id="SM00409">
    <property type="entry name" value="IG"/>
    <property type="match status" value="3"/>
</dbReference>
<dbReference type="InterPro" id="IPR013098">
    <property type="entry name" value="Ig_I-set"/>
</dbReference>
<proteinExistence type="predicted"/>
<dbReference type="GO" id="GO:0030424">
    <property type="term" value="C:axon"/>
    <property type="evidence" value="ECO:0007669"/>
    <property type="project" value="TreeGrafter"/>
</dbReference>
<keyword evidence="1" id="KW-0677">Repeat</keyword>
<dbReference type="SUPFAM" id="SSF48726">
    <property type="entry name" value="Immunoglobulin"/>
    <property type="match status" value="3"/>
</dbReference>
<accession>A0A1I8MMA3</accession>
<dbReference type="SMART" id="SM00408">
    <property type="entry name" value="IGc2"/>
    <property type="match status" value="2"/>
</dbReference>
<dbReference type="InterPro" id="IPR013783">
    <property type="entry name" value="Ig-like_fold"/>
</dbReference>
<dbReference type="VEuPathDB" id="VectorBase:MDOMA2_009780"/>
<dbReference type="SMART" id="SM00060">
    <property type="entry name" value="FN3"/>
    <property type="match status" value="1"/>
</dbReference>
<dbReference type="InterPro" id="IPR036179">
    <property type="entry name" value="Ig-like_dom_sf"/>
</dbReference>
<dbReference type="PANTHER" id="PTHR10075">
    <property type="entry name" value="BASIGIN RELATED"/>
    <property type="match status" value="1"/>
</dbReference>
<dbReference type="Pfam" id="PF07679">
    <property type="entry name" value="I-set"/>
    <property type="match status" value="1"/>
</dbReference>
<dbReference type="AlphaFoldDB" id="A0A1I8MMA3"/>
<dbReference type="eggNOG" id="KOG3510">
    <property type="taxonomic scope" value="Eukaryota"/>
</dbReference>
<dbReference type="GO" id="GO:0007411">
    <property type="term" value="P:axon guidance"/>
    <property type="evidence" value="ECO:0007669"/>
    <property type="project" value="TreeGrafter"/>
</dbReference>
<dbReference type="SUPFAM" id="SSF49265">
    <property type="entry name" value="Fibronectin type III"/>
    <property type="match status" value="1"/>
</dbReference>
<dbReference type="PROSITE" id="PS50835">
    <property type="entry name" value="IG_LIKE"/>
    <property type="match status" value="2"/>
</dbReference>
<name>A0A1I8MMA3_MUSDO</name>
<dbReference type="GO" id="GO:0070593">
    <property type="term" value="P:dendrite self-avoidance"/>
    <property type="evidence" value="ECO:0007669"/>
    <property type="project" value="TreeGrafter"/>
</dbReference>
<dbReference type="Gene3D" id="2.60.40.10">
    <property type="entry name" value="Immunoglobulins"/>
    <property type="match status" value="4"/>
</dbReference>
<dbReference type="CDD" id="cd00063">
    <property type="entry name" value="FN3"/>
    <property type="match status" value="1"/>
</dbReference>
<reference evidence="3" key="1">
    <citation type="submission" date="2020-05" db="UniProtKB">
        <authorList>
            <consortium name="EnsemblMetazoa"/>
        </authorList>
    </citation>
    <scope>IDENTIFICATION</scope>
    <source>
        <strain evidence="3">Aabys</strain>
    </source>
</reference>
<dbReference type="EnsemblMetazoa" id="MDOA006437-RB">
    <property type="protein sequence ID" value="MDOA006437-PB"/>
    <property type="gene ID" value="MDOA006437"/>
</dbReference>
<dbReference type="InterPro" id="IPR003599">
    <property type="entry name" value="Ig_sub"/>
</dbReference>
<dbReference type="InterPro" id="IPR003598">
    <property type="entry name" value="Ig_sub2"/>
</dbReference>
<sequence>MVRYINDSFMVLCRSPIPDVKLHWKSPKGEIIKEHKGRIHIESSSKTELKLVFMHLTLGDKGNWSCVDAEGGRAEKAFDLIVYQKITFTENTSVLTVKEGENTTIWCEVTGEPQPNITWYFNGQFIPNVENAGKFRYLGDGLSVIAVTQNETGEYTCRAYQVSNIASDMQERTILMKIEHKPMWTHADMPKERYAYINGTVQFDCEAVAEPPGNFTWYRNKKQITNDKHYHIEHDNYISILHITALDDGVFATYKCKVKNHLGSIERAITLKRGEKPPTPLPLQLRGLNSHTFDIELSTSKNVTAKPMMGVNGYRIEYITELQFKKDAGQWTNAKHKDYAYASGATFLLNNLEENTTYLVRAASRNVAGFSDWTRVEKLRTKYNQTSGSSSSVCSSLTHILCFVLVALMLSSDLTFANPITAFLRGARQIAIPLGSHGMVGAAADGGRL</sequence>
<organism evidence="3">
    <name type="scientific">Musca domestica</name>
    <name type="common">House fly</name>
    <dbReference type="NCBI Taxonomy" id="7370"/>
    <lineage>
        <taxon>Eukaryota</taxon>
        <taxon>Metazoa</taxon>
        <taxon>Ecdysozoa</taxon>
        <taxon>Arthropoda</taxon>
        <taxon>Hexapoda</taxon>
        <taxon>Insecta</taxon>
        <taxon>Pterygota</taxon>
        <taxon>Neoptera</taxon>
        <taxon>Endopterygota</taxon>
        <taxon>Diptera</taxon>
        <taxon>Brachycera</taxon>
        <taxon>Muscomorpha</taxon>
        <taxon>Muscoidea</taxon>
        <taxon>Muscidae</taxon>
        <taxon>Musca</taxon>
    </lineage>
</organism>
<dbReference type="PANTHER" id="PTHR10075:SF100">
    <property type="entry name" value="FASCICLIN-2"/>
    <property type="match status" value="1"/>
</dbReference>
<protein>
    <submittedName>
        <fullName evidence="3">Uncharacterized protein</fullName>
    </submittedName>
</protein>
<evidence type="ECO:0000313" key="3">
    <source>
        <dbReference type="EnsemblMetazoa" id="MDOA006437-PB"/>
    </source>
</evidence>
<dbReference type="GO" id="GO:0005886">
    <property type="term" value="C:plasma membrane"/>
    <property type="evidence" value="ECO:0007669"/>
    <property type="project" value="TreeGrafter"/>
</dbReference>
<keyword evidence="2" id="KW-0393">Immunoglobulin domain</keyword>
<dbReference type="GO" id="GO:0007156">
    <property type="term" value="P:homophilic cell adhesion via plasma membrane adhesion molecules"/>
    <property type="evidence" value="ECO:0007669"/>
    <property type="project" value="TreeGrafter"/>
</dbReference>